<feature type="domain" description="Phosphatase tensin-type" evidence="4">
    <location>
        <begin position="94"/>
        <end position="269"/>
    </location>
</feature>
<feature type="compositionally biased region" description="Basic and acidic residues" evidence="1">
    <location>
        <begin position="599"/>
        <end position="616"/>
    </location>
</feature>
<dbReference type="InterPro" id="IPR000387">
    <property type="entry name" value="Tyr_Pase_dom"/>
</dbReference>
<feature type="compositionally biased region" description="Low complexity" evidence="1">
    <location>
        <begin position="20"/>
        <end position="33"/>
    </location>
</feature>
<feature type="compositionally biased region" description="Pro residues" evidence="1">
    <location>
        <begin position="832"/>
        <end position="846"/>
    </location>
</feature>
<feature type="compositionally biased region" description="Low complexity" evidence="1">
    <location>
        <begin position="561"/>
        <end position="573"/>
    </location>
</feature>
<feature type="domain" description="C2 tensin-type" evidence="5">
    <location>
        <begin position="275"/>
        <end position="417"/>
    </location>
</feature>
<protein>
    <recommendedName>
        <fullName evidence="11">Formin-like protein</fullName>
    </recommendedName>
</protein>
<dbReference type="Gene3D" id="3.90.190.10">
    <property type="entry name" value="Protein tyrosine phosphatase superfamily"/>
    <property type="match status" value="1"/>
</dbReference>
<feature type="compositionally biased region" description="Pro residues" evidence="1">
    <location>
        <begin position="853"/>
        <end position="884"/>
    </location>
</feature>
<dbReference type="PANTHER" id="PTHR45725:SF1">
    <property type="entry name" value="DISHEVELLED ASSOCIATED ACTIVATOR OF MORPHOGENESIS, ISOFORM D"/>
    <property type="match status" value="1"/>
</dbReference>
<feature type="compositionally biased region" description="Low complexity" evidence="1">
    <location>
        <begin position="1261"/>
        <end position="1270"/>
    </location>
</feature>
<dbReference type="SUPFAM" id="SSF101447">
    <property type="entry name" value="Formin homology 2 domain (FH2 domain)"/>
    <property type="match status" value="1"/>
</dbReference>
<dbReference type="InterPro" id="IPR042201">
    <property type="entry name" value="FH2_Formin_sf"/>
</dbReference>
<feature type="compositionally biased region" description="Pro residues" evidence="1">
    <location>
        <begin position="814"/>
        <end position="824"/>
    </location>
</feature>
<dbReference type="EMBL" id="QEAN01000016">
    <property type="protein sequence ID" value="TPX53468.1"/>
    <property type="molecule type" value="Genomic_DNA"/>
</dbReference>
<dbReference type="SUPFAM" id="SSF49562">
    <property type="entry name" value="C2 domain (Calcium/lipid-binding domain, CaLB)"/>
    <property type="match status" value="1"/>
</dbReference>
<evidence type="ECO:0000259" key="6">
    <source>
        <dbReference type="PROSITE" id="PS51444"/>
    </source>
</evidence>
<gene>
    <name evidence="7" type="ORF">SeLEV6574_g03392</name>
    <name evidence="8" type="ORF">SeMB42_g00757</name>
</gene>
<proteinExistence type="predicted"/>
<dbReference type="InterPro" id="IPR015940">
    <property type="entry name" value="UBA"/>
</dbReference>
<evidence type="ECO:0000259" key="4">
    <source>
        <dbReference type="PROSITE" id="PS51181"/>
    </source>
</evidence>
<feature type="region of interest" description="Disordered" evidence="1">
    <location>
        <begin position="1253"/>
        <end position="1272"/>
    </location>
</feature>
<organism evidence="8 9">
    <name type="scientific">Synchytrium endobioticum</name>
    <dbReference type="NCBI Taxonomy" id="286115"/>
    <lineage>
        <taxon>Eukaryota</taxon>
        <taxon>Fungi</taxon>
        <taxon>Fungi incertae sedis</taxon>
        <taxon>Chytridiomycota</taxon>
        <taxon>Chytridiomycota incertae sedis</taxon>
        <taxon>Chytridiomycetes</taxon>
        <taxon>Synchytriales</taxon>
        <taxon>Synchytriaceae</taxon>
        <taxon>Synchytrium</taxon>
    </lineage>
</organism>
<dbReference type="InterPro" id="IPR014020">
    <property type="entry name" value="Tensin_C2-dom"/>
</dbReference>
<feature type="region of interest" description="Disordered" evidence="1">
    <location>
        <begin position="505"/>
        <end position="625"/>
    </location>
</feature>
<evidence type="ECO:0000313" key="8">
    <source>
        <dbReference type="EMBL" id="TPX53468.1"/>
    </source>
</evidence>
<feature type="region of interest" description="Disordered" evidence="1">
    <location>
        <begin position="62"/>
        <end position="87"/>
    </location>
</feature>
<feature type="compositionally biased region" description="Basic and acidic residues" evidence="1">
    <location>
        <begin position="1293"/>
        <end position="1315"/>
    </location>
</feature>
<feature type="region of interest" description="Disordered" evidence="1">
    <location>
        <begin position="1293"/>
        <end position="1344"/>
    </location>
</feature>
<dbReference type="Pfam" id="PF02181">
    <property type="entry name" value="FH2"/>
    <property type="match status" value="1"/>
</dbReference>
<comment type="caution">
    <text evidence="8">The sequence shown here is derived from an EMBL/GenBank/DDBJ whole genome shotgun (WGS) entry which is preliminary data.</text>
</comment>
<feature type="domain" description="Tyrosine specific protein phosphatases" evidence="3">
    <location>
        <begin position="183"/>
        <end position="257"/>
    </location>
</feature>
<evidence type="ECO:0000259" key="3">
    <source>
        <dbReference type="PROSITE" id="PS50056"/>
    </source>
</evidence>
<dbReference type="OrthoDB" id="5632at2759"/>
<dbReference type="STRING" id="286115.A0A507DRA2"/>
<feature type="compositionally biased region" description="Basic and acidic residues" evidence="1">
    <location>
        <begin position="509"/>
        <end position="532"/>
    </location>
</feature>
<feature type="region of interest" description="Disordered" evidence="1">
    <location>
        <begin position="810"/>
        <end position="899"/>
    </location>
</feature>
<feature type="domain" description="FH2" evidence="6">
    <location>
        <begin position="891"/>
        <end position="1312"/>
    </location>
</feature>
<dbReference type="PROSITE" id="PS50056">
    <property type="entry name" value="TYR_PHOSPHATASE_2"/>
    <property type="match status" value="1"/>
</dbReference>
<dbReference type="Proteomes" id="UP000320475">
    <property type="component" value="Unassembled WGS sequence"/>
</dbReference>
<sequence>MSYYQHAPNTVPHAPYPIHQSSPNQTPQPAPQAQALSIASSAPDKRRLPLVSHDDFFLEPRRLPPSPAPLLNAQGRPKVSRVLGPPPPSLPRDSRFYDLLQTLDITRITNRVLACGLPWKNRSEKGSRRNNVQELGVFLTARYGKKYMLWNLAGDQSPGYDPAPLDNQVVTFSMTKAYQMSLQTLFDIVRSIHAWLAMDGGNVAVVHCTNGYSRTSLAVACFLRWADIFDDTIDAFTYFVSRRTPDDSSWITTSQLRYIQYFENMLRLEGAPPNPIPLRLHRVMLNSIPNFDGMGGCQPGCEIYQEGKLIYSTAVPPQHDGDELPPVYSDGYHIIFDISRRLPLVLEKDTAIRIFHWSDPARNPSQLTTVAGFSFHTGFMPNGLIRVSINDLELAKRDVDEGRFSPSFSIDLVFTDMGDAYKPISYVDHLDKRLSKCLVRLVKYHHVQVDEGLLKSLEKLGSTRIVASLALQRTNNNIHEAHEYIASVLNKSSATATITRELAQMGRDVSNRMRSSDASDARAPKLIMERPSRTSNPYTPAPLRATTDRESLYTITDSDNRSSSAGSISSKQSVGNFGSDDMRYKHSSVMSDVSVPPRPQKDARRRDTDDGRHSTDSRGSNSRTSSIGRFKELLARIRWDDYLAPETRSDFQGLDENQQAKVLESAVRRARESLYLMSDHSDDGFSSGRHMPSSGLTHRRLETESVDEMIEALFASARGERVLNQDLIEAASAAVAKRAQAAASSTSSPTFSTATPSIVGSRFDLQAAIRARESTDDTSIDQDEDVLVRVRRKSLANVTMLMNNHEALLSSPKSPIPLPPPPPFGNNSGGPLPLPPPAPPLPPPPFSSNTGGPTPPPPPPSLPFGAPPPPPPPTFGAPPPPPFPGLSGSNATPQADAKRVRAKLHWNEIRDSSLLANSVWADLGDHHLVDNVNLDVKKFEELFVVTNDKSKAKIEVKPKVPAKPSVSSVLDMRRANNISIGMSRFSRRGLTADLIVKALRDLDESLLDLDDLIALDQLLPTQQERSMLELFLASGNRTEPLSPPDEFLACMMKDKDVPMYKTAFMFKASLDTDATDIREKVAKLTDVADALRQSENLKVVLAAVLKLGNLSNYQYSNNSRGPARAAQGFKIEALAKLKDVKSADGKSSLLTFLVENLRQNRAEVLNIADEFADLRLVRFYDTREIACQLSQLETQLNVIKSYRWGSQEYAQLMAPFLAEWKARLLGIRDQLNTFKETWTDAVKYFGDDPNDYQPLFDKPKGNSSSGSSSKEPSHLFSTMDLFFQSFAEAVAQDKRNRDEAARQAKREAAKLEREATLASSNENKDRTPPRSRNNSGADEKERPE</sequence>
<dbReference type="SMART" id="SM00498">
    <property type="entry name" value="FH2"/>
    <property type="match status" value="1"/>
</dbReference>
<dbReference type="PROSITE" id="PS00383">
    <property type="entry name" value="TYR_PHOSPHATASE_1"/>
    <property type="match status" value="1"/>
</dbReference>
<dbReference type="Gene3D" id="1.20.58.2220">
    <property type="entry name" value="Formin, FH2 domain"/>
    <property type="match status" value="1"/>
</dbReference>
<evidence type="ECO:0008006" key="11">
    <source>
        <dbReference type="Google" id="ProtNLM"/>
    </source>
</evidence>
<accession>A0A507DRA2</accession>
<dbReference type="InterPro" id="IPR029021">
    <property type="entry name" value="Prot-tyrosine_phosphatase-like"/>
</dbReference>
<dbReference type="InterPro" id="IPR035892">
    <property type="entry name" value="C2_domain_sf"/>
</dbReference>
<dbReference type="InterPro" id="IPR015425">
    <property type="entry name" value="FH2_Formin"/>
</dbReference>
<keyword evidence="9" id="KW-1185">Reference proteome</keyword>
<feature type="domain" description="UBA" evidence="2">
    <location>
        <begin position="448"/>
        <end position="488"/>
    </location>
</feature>
<dbReference type="EMBL" id="QEAM01000113">
    <property type="protein sequence ID" value="TPX46130.1"/>
    <property type="molecule type" value="Genomic_DNA"/>
</dbReference>
<dbReference type="Pfam" id="PF10409">
    <property type="entry name" value="PTEN_C2"/>
    <property type="match status" value="1"/>
</dbReference>
<reference evidence="9 10" key="1">
    <citation type="journal article" date="2019" name="Sci. Rep.">
        <title>Comparative genomics of chytrid fungi reveal insights into the obligate biotrophic and pathogenic lifestyle of Synchytrium endobioticum.</title>
        <authorList>
            <person name="van de Vossenberg B.T.L.H."/>
            <person name="Warris S."/>
            <person name="Nguyen H.D.T."/>
            <person name="van Gent-Pelzer M.P.E."/>
            <person name="Joly D.L."/>
            <person name="van de Geest H.C."/>
            <person name="Bonants P.J.M."/>
            <person name="Smith D.S."/>
            <person name="Levesque C.A."/>
            <person name="van der Lee T.A.J."/>
        </authorList>
    </citation>
    <scope>NUCLEOTIDE SEQUENCE [LARGE SCALE GENOMIC DNA]</scope>
    <source>
        <strain evidence="7 10">LEV6574</strain>
        <strain evidence="8 9">MB42</strain>
    </source>
</reference>
<feature type="region of interest" description="Disordered" evidence="1">
    <location>
        <begin position="1"/>
        <end position="33"/>
    </location>
</feature>
<dbReference type="PROSITE" id="PS50030">
    <property type="entry name" value="UBA"/>
    <property type="match status" value="1"/>
</dbReference>
<dbReference type="PROSITE" id="PS51181">
    <property type="entry name" value="PPASE_TENSIN"/>
    <property type="match status" value="1"/>
</dbReference>
<dbReference type="GO" id="GO:0016791">
    <property type="term" value="F:phosphatase activity"/>
    <property type="evidence" value="ECO:0007669"/>
    <property type="project" value="UniProtKB-ARBA"/>
</dbReference>
<evidence type="ECO:0000313" key="9">
    <source>
        <dbReference type="Proteomes" id="UP000317494"/>
    </source>
</evidence>
<dbReference type="VEuPathDB" id="FungiDB:SeMB42_g00757"/>
<dbReference type="SUPFAM" id="SSF52799">
    <property type="entry name" value="(Phosphotyrosine protein) phosphatases II"/>
    <property type="match status" value="1"/>
</dbReference>
<dbReference type="InterPro" id="IPR029023">
    <property type="entry name" value="Tensin_phosphatase"/>
</dbReference>
<dbReference type="PROSITE" id="PS51182">
    <property type="entry name" value="C2_TENSIN"/>
    <property type="match status" value="1"/>
</dbReference>
<name>A0A507DRA2_9FUNG</name>
<dbReference type="SMART" id="SM01326">
    <property type="entry name" value="PTEN_C2"/>
    <property type="match status" value="1"/>
</dbReference>
<dbReference type="Proteomes" id="UP000317494">
    <property type="component" value="Unassembled WGS sequence"/>
</dbReference>
<evidence type="ECO:0000259" key="5">
    <source>
        <dbReference type="PROSITE" id="PS51182"/>
    </source>
</evidence>
<dbReference type="Gene3D" id="2.60.40.1110">
    <property type="match status" value="1"/>
</dbReference>
<evidence type="ECO:0000259" key="2">
    <source>
        <dbReference type="PROSITE" id="PS50030"/>
    </source>
</evidence>
<evidence type="ECO:0000313" key="7">
    <source>
        <dbReference type="EMBL" id="TPX46130.1"/>
    </source>
</evidence>
<dbReference type="PANTHER" id="PTHR45725">
    <property type="entry name" value="FORMIN HOMOLOGY 2 FAMILY MEMBER"/>
    <property type="match status" value="1"/>
</dbReference>
<evidence type="ECO:0000313" key="10">
    <source>
        <dbReference type="Proteomes" id="UP000320475"/>
    </source>
</evidence>
<dbReference type="InterPro" id="IPR051425">
    <property type="entry name" value="Formin_Homology"/>
</dbReference>
<evidence type="ECO:0000256" key="1">
    <source>
        <dbReference type="SAM" id="MobiDB-lite"/>
    </source>
</evidence>
<dbReference type="InterPro" id="IPR016130">
    <property type="entry name" value="Tyr_Pase_AS"/>
</dbReference>
<dbReference type="PROSITE" id="PS51444">
    <property type="entry name" value="FH2"/>
    <property type="match status" value="1"/>
</dbReference>